<sequence>MPNISTKNLKNACTFNVGTTHALTVAAVPLMFEHPDCCSVINISSTMVRLDGHVVSAAYGTTKATSSQYTRLSRHWTYSGSTPSHLGPSAPPHWI</sequence>
<dbReference type="SUPFAM" id="SSF51735">
    <property type="entry name" value="NAD(P)-binding Rossmann-fold domains"/>
    <property type="match status" value="1"/>
</dbReference>
<dbReference type="InterPro" id="IPR036291">
    <property type="entry name" value="NAD(P)-bd_dom_sf"/>
</dbReference>
<proteinExistence type="predicted"/>
<dbReference type="Gene3D" id="3.40.50.720">
    <property type="entry name" value="NAD(P)-binding Rossmann-like Domain"/>
    <property type="match status" value="1"/>
</dbReference>
<dbReference type="AlphaFoldDB" id="Q50101"/>
<protein>
    <submittedName>
        <fullName evidence="1">U650j</fullName>
    </submittedName>
</protein>
<accession>Q50101</accession>
<reference evidence="1" key="2">
    <citation type="submission" date="1995-04" db="EMBL/GenBank/DDBJ databases">
        <authorList>
            <person name="Smith D.R."/>
        </authorList>
    </citation>
    <scope>NUCLEOTIDE SEQUENCE</scope>
</reference>
<organism evidence="1">
    <name type="scientific">Mycobacterium leprae</name>
    <dbReference type="NCBI Taxonomy" id="1769"/>
    <lineage>
        <taxon>Bacteria</taxon>
        <taxon>Bacillati</taxon>
        <taxon>Actinomycetota</taxon>
        <taxon>Actinomycetes</taxon>
        <taxon>Mycobacteriales</taxon>
        <taxon>Mycobacteriaceae</taxon>
        <taxon>Mycobacterium</taxon>
    </lineage>
</organism>
<dbReference type="EMBL" id="U15184">
    <property type="protein sequence ID" value="AAA63068.1"/>
    <property type="molecule type" value="Genomic_DNA"/>
</dbReference>
<name>Q50101_MYCLR</name>
<evidence type="ECO:0000313" key="1">
    <source>
        <dbReference type="EMBL" id="AAA63068.1"/>
    </source>
</evidence>
<reference evidence="1" key="1">
    <citation type="submission" date="1994-09" db="EMBL/GenBank/DDBJ databases">
        <authorList>
            <person name="Robison K."/>
        </authorList>
    </citation>
    <scope>NUCLEOTIDE SEQUENCE</scope>
</reference>